<name>A0A3P8YAM5_ESOLU</name>
<reference evidence="2" key="1">
    <citation type="journal article" date="2014" name="PLoS ONE">
        <title>The genome and linkage map of the northern pike (Esox lucius): conserved synteny revealed between the salmonid sister group and the Neoteleostei.</title>
        <authorList>
            <person name="Rondeau E.B."/>
            <person name="Minkley D.R."/>
            <person name="Leong J.S."/>
            <person name="Messmer A.M."/>
            <person name="Jantzen J.R."/>
            <person name="von Schalburg K.R."/>
            <person name="Lemon C."/>
            <person name="Bird N.H."/>
            <person name="Koop B.F."/>
        </authorList>
    </citation>
    <scope>NUCLEOTIDE SEQUENCE</scope>
</reference>
<organism evidence="1 2">
    <name type="scientific">Esox lucius</name>
    <name type="common">Northern pike</name>
    <dbReference type="NCBI Taxonomy" id="8010"/>
    <lineage>
        <taxon>Eukaryota</taxon>
        <taxon>Metazoa</taxon>
        <taxon>Chordata</taxon>
        <taxon>Craniata</taxon>
        <taxon>Vertebrata</taxon>
        <taxon>Euteleostomi</taxon>
        <taxon>Actinopterygii</taxon>
        <taxon>Neopterygii</taxon>
        <taxon>Teleostei</taxon>
        <taxon>Protacanthopterygii</taxon>
        <taxon>Esociformes</taxon>
        <taxon>Esocidae</taxon>
        <taxon>Esox</taxon>
    </lineage>
</organism>
<proteinExistence type="predicted"/>
<sequence>MTQIIFLKAVKLKRLSDHQKEVIREVFTTSEIEAAIKAFPEKKAPGIDGLPIEFYSIFWPNIRPLFLEVVNSFVNQQKLPETMYLSTISVIPKPGRECNKPSDFRLISLINCDKKIITKVMNNRLAPILPSIIH</sequence>
<dbReference type="AlphaFoldDB" id="A0A3P8YAM5"/>
<reference evidence="1" key="4">
    <citation type="submission" date="2025-09" db="UniProtKB">
        <authorList>
            <consortium name="Ensembl"/>
        </authorList>
    </citation>
    <scope>IDENTIFICATION</scope>
</reference>
<reference evidence="1" key="3">
    <citation type="submission" date="2025-08" db="UniProtKB">
        <authorList>
            <consortium name="Ensembl"/>
        </authorList>
    </citation>
    <scope>IDENTIFICATION</scope>
</reference>
<dbReference type="Proteomes" id="UP000265140">
    <property type="component" value="Chromosome 20"/>
</dbReference>
<dbReference type="Ensembl" id="ENSELUT00000038634.3">
    <property type="protein sequence ID" value="ENSELUP00000013723.1"/>
    <property type="gene ID" value="ENSELUG00000013795.3"/>
</dbReference>
<evidence type="ECO:0008006" key="3">
    <source>
        <dbReference type="Google" id="ProtNLM"/>
    </source>
</evidence>
<evidence type="ECO:0000313" key="1">
    <source>
        <dbReference type="Ensembl" id="ENSELUP00000013723.1"/>
    </source>
</evidence>
<accession>A0A3P8YAM5</accession>
<dbReference type="PANTHER" id="PTHR31635">
    <property type="entry name" value="REVERSE TRANSCRIPTASE DOMAIN-CONTAINING PROTEIN-RELATED"/>
    <property type="match status" value="1"/>
</dbReference>
<dbReference type="GeneTree" id="ENSGT00940000176343"/>
<dbReference type="PANTHER" id="PTHR31635:SF196">
    <property type="entry name" value="REVERSE TRANSCRIPTASE DOMAIN-CONTAINING PROTEIN-RELATED"/>
    <property type="match status" value="1"/>
</dbReference>
<protein>
    <recommendedName>
        <fullName evidence="3">Reverse transcriptase domain-containing protein</fullName>
    </recommendedName>
</protein>
<keyword evidence="2" id="KW-1185">Reference proteome</keyword>
<dbReference type="OMA" id="SITIMPV"/>
<reference evidence="1" key="2">
    <citation type="submission" date="2020-02" db="EMBL/GenBank/DDBJ databases">
        <title>Esox lucius (northern pike) genome, fEsoLuc1, primary haplotype.</title>
        <authorList>
            <person name="Myers G."/>
            <person name="Karagic N."/>
            <person name="Meyer A."/>
            <person name="Pippel M."/>
            <person name="Reichard M."/>
            <person name="Winkler S."/>
            <person name="Tracey A."/>
            <person name="Sims Y."/>
            <person name="Howe K."/>
            <person name="Rhie A."/>
            <person name="Formenti G."/>
            <person name="Durbin R."/>
            <person name="Fedrigo O."/>
            <person name="Jarvis E.D."/>
        </authorList>
    </citation>
    <scope>NUCLEOTIDE SEQUENCE [LARGE SCALE GENOMIC DNA]</scope>
</reference>
<evidence type="ECO:0000313" key="2">
    <source>
        <dbReference type="Proteomes" id="UP000265140"/>
    </source>
</evidence>
<dbReference type="InParanoid" id="A0A3P8YAM5"/>